<dbReference type="Gene3D" id="3.40.50.1470">
    <property type="entry name" value="Peptidyl-tRNA hydrolase"/>
    <property type="match status" value="1"/>
</dbReference>
<keyword evidence="4" id="KW-0694">RNA-binding</keyword>
<dbReference type="SUPFAM" id="SSF53178">
    <property type="entry name" value="Peptidyl-tRNA hydrolase-like"/>
    <property type="match status" value="1"/>
</dbReference>
<dbReference type="PANTHER" id="PTHR17224">
    <property type="entry name" value="PEPTIDYL-TRNA HYDROLASE"/>
    <property type="match status" value="1"/>
</dbReference>
<name>A0A0D7ARK0_9AGAR</name>
<dbReference type="InterPro" id="IPR018171">
    <property type="entry name" value="Pept_tRNA_hydro_CS"/>
</dbReference>
<dbReference type="OrthoDB" id="1711136at2759"/>
<protein>
    <recommendedName>
        <fullName evidence="1">peptidyl-tRNA hydrolase</fullName>
        <ecNumber evidence="1">3.1.1.29</ecNumber>
    </recommendedName>
</protein>
<dbReference type="AlphaFoldDB" id="A0A0D7ARK0"/>
<proteinExistence type="inferred from homology"/>
<dbReference type="GO" id="GO:0000049">
    <property type="term" value="F:tRNA binding"/>
    <property type="evidence" value="ECO:0007669"/>
    <property type="project" value="UniProtKB-KW"/>
</dbReference>
<evidence type="ECO:0000256" key="4">
    <source>
        <dbReference type="ARBA" id="ARBA00022884"/>
    </source>
</evidence>
<evidence type="ECO:0000256" key="1">
    <source>
        <dbReference type="ARBA" id="ARBA00013260"/>
    </source>
</evidence>
<organism evidence="6 7">
    <name type="scientific">Fistulina hepatica ATCC 64428</name>
    <dbReference type="NCBI Taxonomy" id="1128425"/>
    <lineage>
        <taxon>Eukaryota</taxon>
        <taxon>Fungi</taxon>
        <taxon>Dikarya</taxon>
        <taxon>Basidiomycota</taxon>
        <taxon>Agaricomycotina</taxon>
        <taxon>Agaricomycetes</taxon>
        <taxon>Agaricomycetidae</taxon>
        <taxon>Agaricales</taxon>
        <taxon>Fistulinaceae</taxon>
        <taxon>Fistulina</taxon>
    </lineage>
</organism>
<evidence type="ECO:0000256" key="5">
    <source>
        <dbReference type="ARBA" id="ARBA00038063"/>
    </source>
</evidence>
<dbReference type="EC" id="3.1.1.29" evidence="1"/>
<dbReference type="Proteomes" id="UP000054144">
    <property type="component" value="Unassembled WGS sequence"/>
</dbReference>
<gene>
    <name evidence="6" type="ORF">FISHEDRAFT_33277</name>
</gene>
<dbReference type="NCBIfam" id="TIGR00447">
    <property type="entry name" value="pth"/>
    <property type="match status" value="1"/>
</dbReference>
<dbReference type="GO" id="GO:0004045">
    <property type="term" value="F:peptidyl-tRNA hydrolase activity"/>
    <property type="evidence" value="ECO:0007669"/>
    <property type="project" value="UniProtKB-EC"/>
</dbReference>
<dbReference type="PANTHER" id="PTHR17224:SF1">
    <property type="entry name" value="PEPTIDYL-TRNA HYDROLASE"/>
    <property type="match status" value="1"/>
</dbReference>
<evidence type="ECO:0000256" key="3">
    <source>
        <dbReference type="ARBA" id="ARBA00022801"/>
    </source>
</evidence>
<comment type="similarity">
    <text evidence="5">Belongs to the PTH family.</text>
</comment>
<reference evidence="6 7" key="1">
    <citation type="journal article" date="2015" name="Fungal Genet. Biol.">
        <title>Evolution of novel wood decay mechanisms in Agaricales revealed by the genome sequences of Fistulina hepatica and Cylindrobasidium torrendii.</title>
        <authorList>
            <person name="Floudas D."/>
            <person name="Held B.W."/>
            <person name="Riley R."/>
            <person name="Nagy L.G."/>
            <person name="Koehler G."/>
            <person name="Ransdell A.S."/>
            <person name="Younus H."/>
            <person name="Chow J."/>
            <person name="Chiniquy J."/>
            <person name="Lipzen A."/>
            <person name="Tritt A."/>
            <person name="Sun H."/>
            <person name="Haridas S."/>
            <person name="LaButti K."/>
            <person name="Ohm R.A."/>
            <person name="Kues U."/>
            <person name="Blanchette R.A."/>
            <person name="Grigoriev I.V."/>
            <person name="Minto R.E."/>
            <person name="Hibbett D.S."/>
        </authorList>
    </citation>
    <scope>NUCLEOTIDE SEQUENCE [LARGE SCALE GENOMIC DNA]</scope>
    <source>
        <strain evidence="6 7">ATCC 64428</strain>
    </source>
</reference>
<evidence type="ECO:0000256" key="2">
    <source>
        <dbReference type="ARBA" id="ARBA00022555"/>
    </source>
</evidence>
<accession>A0A0D7ARK0</accession>
<evidence type="ECO:0000313" key="6">
    <source>
        <dbReference type="EMBL" id="KIY53433.1"/>
    </source>
</evidence>
<dbReference type="EMBL" id="KN881617">
    <property type="protein sequence ID" value="KIY53433.1"/>
    <property type="molecule type" value="Genomic_DNA"/>
</dbReference>
<evidence type="ECO:0000313" key="7">
    <source>
        <dbReference type="Proteomes" id="UP000054144"/>
    </source>
</evidence>
<dbReference type="InterPro" id="IPR036416">
    <property type="entry name" value="Pept_tRNA_hydro_sf"/>
</dbReference>
<dbReference type="Pfam" id="PF01195">
    <property type="entry name" value="Pept_tRNA_hydro"/>
    <property type="match status" value="1"/>
</dbReference>
<keyword evidence="2" id="KW-0820">tRNA-binding</keyword>
<keyword evidence="7" id="KW-1185">Reference proteome</keyword>
<dbReference type="InterPro" id="IPR001328">
    <property type="entry name" value="Pept_tRNA_hydro"/>
</dbReference>
<keyword evidence="3 6" id="KW-0378">Hydrolase</keyword>
<sequence length="184" mass="19843">MRQGSHIFVAALGNMPYPLTRHSVGQLIVDGLAMRLGISMRSERGGHIGHGTLRAGAETIPLTLFKSKYLMNVSGPSIVAACRKTVGSPQSMVVISDSLSHKPMALSVRLGGSANGHNGVKSIIAALGQNTDFWRMRVGIGKNAADATEYVMHRLSPPEIEYWRRPGLDAVLREVEKIALQTTT</sequence>
<dbReference type="PROSITE" id="PS01196">
    <property type="entry name" value="PEPT_TRNA_HYDROL_2"/>
    <property type="match status" value="1"/>
</dbReference>